<dbReference type="PANTHER" id="PTHR12857:SF0">
    <property type="entry name" value="CXXC MOTIF CONTAINING ZINC BINDING PROTEIN"/>
    <property type="match status" value="1"/>
</dbReference>
<name>A0AAD4LLT7_9AGAM</name>
<evidence type="ECO:0000313" key="5">
    <source>
        <dbReference type="Proteomes" id="UP001201163"/>
    </source>
</evidence>
<reference evidence="4" key="1">
    <citation type="submission" date="2022-01" db="EMBL/GenBank/DDBJ databases">
        <title>Comparative genomics reveals a dynamic genome evolution in the ectomycorrhizal milk-cap (Lactarius) mushrooms.</title>
        <authorList>
            <consortium name="DOE Joint Genome Institute"/>
            <person name="Lebreton A."/>
            <person name="Tang N."/>
            <person name="Kuo A."/>
            <person name="LaButti K."/>
            <person name="Drula E."/>
            <person name="Barry K."/>
            <person name="Clum A."/>
            <person name="Lipzen A."/>
            <person name="Mousain D."/>
            <person name="Ng V."/>
            <person name="Wang R."/>
            <person name="Wang X."/>
            <person name="Dai Y."/>
            <person name="Henrissat B."/>
            <person name="Grigoriev I.V."/>
            <person name="Guerin-Laguette A."/>
            <person name="Yu F."/>
            <person name="Martin F.M."/>
        </authorList>
    </citation>
    <scope>NUCLEOTIDE SEQUENCE</scope>
    <source>
        <strain evidence="4">QP</strain>
    </source>
</reference>
<comment type="similarity">
    <text evidence="1">Belongs to the UPF0587 family.</text>
</comment>
<accession>A0AAD4LLT7</accession>
<sequence length="164" mass="18710">LQRLLLSIKADLENVTNLVPASDDYEYFFGVKCTSCHETHPKIVSLNRKEEHPVSTGKDNTAHFVWRCGFCRRESFAKFEHSSPPQPYSADASGQFSPLVTIDCRGLEFISFDPNHDGIWKCVGVDKETPFTEVKFEDGEWVDYDERAKVPVGITNFESEWSRA</sequence>
<gene>
    <name evidence="4" type="ORF">EDB92DRAFT_1792566</name>
</gene>
<evidence type="ECO:0000313" key="4">
    <source>
        <dbReference type="EMBL" id="KAH8997610.1"/>
    </source>
</evidence>
<organism evidence="4 5">
    <name type="scientific">Lactarius akahatsu</name>
    <dbReference type="NCBI Taxonomy" id="416441"/>
    <lineage>
        <taxon>Eukaryota</taxon>
        <taxon>Fungi</taxon>
        <taxon>Dikarya</taxon>
        <taxon>Basidiomycota</taxon>
        <taxon>Agaricomycotina</taxon>
        <taxon>Agaricomycetes</taxon>
        <taxon>Russulales</taxon>
        <taxon>Russulaceae</taxon>
        <taxon>Lactarius</taxon>
    </lineage>
</organism>
<keyword evidence="3" id="KW-0862">Zinc</keyword>
<dbReference type="Proteomes" id="UP001201163">
    <property type="component" value="Unassembled WGS sequence"/>
</dbReference>
<evidence type="ECO:0000256" key="3">
    <source>
        <dbReference type="ARBA" id="ARBA00022833"/>
    </source>
</evidence>
<evidence type="ECO:0000256" key="1">
    <source>
        <dbReference type="ARBA" id="ARBA00007818"/>
    </source>
</evidence>
<dbReference type="Pfam" id="PF05907">
    <property type="entry name" value="CXXC_Zn-b_euk"/>
    <property type="match status" value="1"/>
</dbReference>
<dbReference type="GO" id="GO:0008270">
    <property type="term" value="F:zinc ion binding"/>
    <property type="evidence" value="ECO:0007669"/>
    <property type="project" value="TreeGrafter"/>
</dbReference>
<proteinExistence type="inferred from homology"/>
<protein>
    <submittedName>
        <fullName evidence="4">DUF866-domain-containing protein</fullName>
    </submittedName>
</protein>
<dbReference type="SUPFAM" id="SSF141678">
    <property type="entry name" value="MAL13P1.257-like"/>
    <property type="match status" value="1"/>
</dbReference>
<keyword evidence="5" id="KW-1185">Reference proteome</keyword>
<dbReference type="PANTHER" id="PTHR12857">
    <property type="entry name" value="CXXC MOTIF CONTAINING ZINC BINDING PROTEIN"/>
    <property type="match status" value="1"/>
</dbReference>
<keyword evidence="2" id="KW-0479">Metal-binding</keyword>
<comment type="caution">
    <text evidence="4">The sequence shown here is derived from an EMBL/GenBank/DDBJ whole genome shotgun (WGS) entry which is preliminary data.</text>
</comment>
<dbReference type="AlphaFoldDB" id="A0AAD4LLT7"/>
<feature type="non-terminal residue" evidence="4">
    <location>
        <position position="1"/>
    </location>
</feature>
<dbReference type="EMBL" id="JAKELL010000007">
    <property type="protein sequence ID" value="KAH8997610.1"/>
    <property type="molecule type" value="Genomic_DNA"/>
</dbReference>
<evidence type="ECO:0000256" key="2">
    <source>
        <dbReference type="ARBA" id="ARBA00022723"/>
    </source>
</evidence>
<dbReference type="InterPro" id="IPR008584">
    <property type="entry name" value="CXXC_Zn-binding_euk"/>
</dbReference>